<dbReference type="SMART" id="SM00105">
    <property type="entry name" value="ArfGap"/>
    <property type="match status" value="1"/>
</dbReference>
<dbReference type="Gene3D" id="1.10.220.150">
    <property type="entry name" value="Arf GTPase activating protein"/>
    <property type="match status" value="1"/>
</dbReference>
<feature type="region of interest" description="Disordered" evidence="6">
    <location>
        <begin position="229"/>
        <end position="256"/>
    </location>
</feature>
<keyword evidence="4" id="KW-0862">Zinc</keyword>
<dbReference type="SUPFAM" id="SSF57863">
    <property type="entry name" value="ArfGap/RecO-like zinc finger"/>
    <property type="match status" value="1"/>
</dbReference>
<evidence type="ECO:0000256" key="1">
    <source>
        <dbReference type="ARBA" id="ARBA00022468"/>
    </source>
</evidence>
<dbReference type="PANTHER" id="PTHR46395:SF1">
    <property type="entry name" value="ADP-RIBOSYLATION FACTOR GTPASE-ACTIVATING PROTEIN 1"/>
    <property type="match status" value="1"/>
</dbReference>
<dbReference type="PROSITE" id="PS50115">
    <property type="entry name" value="ARFGAP"/>
    <property type="match status" value="1"/>
</dbReference>
<feature type="compositionally biased region" description="Basic and acidic residues" evidence="6">
    <location>
        <begin position="508"/>
        <end position="518"/>
    </location>
</feature>
<evidence type="ECO:0000256" key="3">
    <source>
        <dbReference type="ARBA" id="ARBA00022771"/>
    </source>
</evidence>
<dbReference type="Pfam" id="PF01412">
    <property type="entry name" value="ArfGap"/>
    <property type="match status" value="1"/>
</dbReference>
<reference evidence="8" key="1">
    <citation type="submission" date="2017-11" db="EMBL/GenBank/DDBJ databases">
        <title>The sensing device of the deep-sea amphipod.</title>
        <authorList>
            <person name="Kobayashi H."/>
            <person name="Nagahama T."/>
            <person name="Arai W."/>
            <person name="Sasagawa Y."/>
            <person name="Umeda M."/>
            <person name="Hayashi T."/>
            <person name="Nikaido I."/>
            <person name="Watanabe H."/>
            <person name="Oguri K."/>
            <person name="Kitazato H."/>
            <person name="Fujioka K."/>
            <person name="Kido Y."/>
            <person name="Takami H."/>
        </authorList>
    </citation>
    <scope>NUCLEOTIDE SEQUENCE</scope>
    <source>
        <tissue evidence="8">Whole body</tissue>
    </source>
</reference>
<dbReference type="FunFam" id="1.10.220.150:FF:000014">
    <property type="entry name" value="ADP-ribosylation factor GTPase-activating protein"/>
    <property type="match status" value="1"/>
</dbReference>
<organism evidence="8">
    <name type="scientific">Hirondellea gigas</name>
    <dbReference type="NCBI Taxonomy" id="1518452"/>
    <lineage>
        <taxon>Eukaryota</taxon>
        <taxon>Metazoa</taxon>
        <taxon>Ecdysozoa</taxon>
        <taxon>Arthropoda</taxon>
        <taxon>Crustacea</taxon>
        <taxon>Multicrustacea</taxon>
        <taxon>Malacostraca</taxon>
        <taxon>Eumalacostraca</taxon>
        <taxon>Peracarida</taxon>
        <taxon>Amphipoda</taxon>
        <taxon>Amphilochidea</taxon>
        <taxon>Lysianassida</taxon>
        <taxon>Lysianassidira</taxon>
        <taxon>Lysianassoidea</taxon>
        <taxon>Lysianassidae</taxon>
        <taxon>Hirondellea</taxon>
    </lineage>
</organism>
<dbReference type="CDD" id="cd08830">
    <property type="entry name" value="ArfGap_ArfGap1"/>
    <property type="match status" value="1"/>
</dbReference>
<proteinExistence type="evidence at transcript level"/>
<feature type="compositionally biased region" description="Basic and acidic residues" evidence="6">
    <location>
        <begin position="232"/>
        <end position="242"/>
    </location>
</feature>
<dbReference type="InterPro" id="IPR001164">
    <property type="entry name" value="ArfGAP_dom"/>
</dbReference>
<name>A0A6A7FV55_9CRUS</name>
<feature type="region of interest" description="Disordered" evidence="6">
    <location>
        <begin position="169"/>
        <end position="198"/>
    </location>
</feature>
<feature type="compositionally biased region" description="Acidic residues" evidence="6">
    <location>
        <begin position="462"/>
        <end position="474"/>
    </location>
</feature>
<keyword evidence="1" id="KW-0343">GTPase activation</keyword>
<evidence type="ECO:0000313" key="8">
    <source>
        <dbReference type="EMBL" id="LAC21972.1"/>
    </source>
</evidence>
<dbReference type="AlphaFoldDB" id="A0A6A7FV55"/>
<dbReference type="GO" id="GO:0008270">
    <property type="term" value="F:zinc ion binding"/>
    <property type="evidence" value="ECO:0007669"/>
    <property type="project" value="UniProtKB-KW"/>
</dbReference>
<dbReference type="GO" id="GO:0030100">
    <property type="term" value="P:regulation of endocytosis"/>
    <property type="evidence" value="ECO:0007669"/>
    <property type="project" value="TreeGrafter"/>
</dbReference>
<feature type="compositionally biased region" description="Low complexity" evidence="6">
    <location>
        <begin position="426"/>
        <end position="449"/>
    </location>
</feature>
<dbReference type="PRINTS" id="PR00405">
    <property type="entry name" value="REVINTRACTNG"/>
</dbReference>
<feature type="compositionally biased region" description="Polar residues" evidence="6">
    <location>
        <begin position="401"/>
        <end position="411"/>
    </location>
</feature>
<feature type="compositionally biased region" description="Low complexity" evidence="6">
    <location>
        <begin position="484"/>
        <end position="507"/>
    </location>
</feature>
<sequence length="544" mass="57806">MASPRTRRVLSELRPKDENSRCFECGAHNPQWASVSYAIWICLECSGKHRGLGVHLSFVRSITMDKWKELELDKMKIGGNKKALEFLKGETDYDHNSSMQQKYSTKAAALYRDKLTCVAQGKQWNRETSTAGKAVISNNNNSYNNIYNNSYNSGGGGYNSGGGGYNSGGGGMKQSKSTPSFNSGGNGNGNNWSNNGGTGYGSNGGGGYQSGGSGGYQDVAIRTETESLFGRVQDDNSSRPDDVPPSQGGRYSGFGNSGYQAPVRSASADIMDTAVSSLSQGWSLLSLGATKAATKAAEYSVIAAQKATVYGQAIGDKVREGKLLEEITEQASAFGGKVTQAAQALSSGQTLSQVLMQTSHQRLEGSDGLAADSGSGGAESSGLLSGGRSGTDSSRGYQRLEQPSSSKTSGSWMDEAWGNWTFSSSSNYSTDNNSTDNKNNINNNRSNDNSPPPPPPPPPPHDDDDDDDDDDDEDIGKTFSGFDAPSPNNNSNSNNNASSNKKPSSSSEELKRSAAKEEDLLELGGDAPKTGHSWDNWDQHWDNN</sequence>
<evidence type="ECO:0000259" key="7">
    <source>
        <dbReference type="PROSITE" id="PS50115"/>
    </source>
</evidence>
<dbReference type="InterPro" id="IPR038508">
    <property type="entry name" value="ArfGAP_dom_sf"/>
</dbReference>
<dbReference type="GO" id="GO:0032012">
    <property type="term" value="P:regulation of ARF protein signal transduction"/>
    <property type="evidence" value="ECO:0007669"/>
    <property type="project" value="TreeGrafter"/>
</dbReference>
<evidence type="ECO:0000256" key="4">
    <source>
        <dbReference type="ARBA" id="ARBA00022833"/>
    </source>
</evidence>
<feature type="region of interest" description="Disordered" evidence="6">
    <location>
        <begin position="426"/>
        <end position="544"/>
    </location>
</feature>
<feature type="compositionally biased region" description="Basic and acidic residues" evidence="6">
    <location>
        <begin position="535"/>
        <end position="544"/>
    </location>
</feature>
<keyword evidence="2" id="KW-0479">Metal-binding</keyword>
<dbReference type="EMBL" id="IACT01002706">
    <property type="protein sequence ID" value="LAC21972.1"/>
    <property type="molecule type" value="mRNA"/>
</dbReference>
<accession>A0A6A7FV55</accession>
<evidence type="ECO:0000256" key="6">
    <source>
        <dbReference type="SAM" id="MobiDB-lite"/>
    </source>
</evidence>
<feature type="domain" description="Arf-GAP" evidence="7">
    <location>
        <begin position="7"/>
        <end position="124"/>
    </location>
</feature>
<keyword evidence="3 5" id="KW-0863">Zinc-finger</keyword>
<dbReference type="GO" id="GO:0000139">
    <property type="term" value="C:Golgi membrane"/>
    <property type="evidence" value="ECO:0007669"/>
    <property type="project" value="TreeGrafter"/>
</dbReference>
<evidence type="ECO:0000256" key="2">
    <source>
        <dbReference type="ARBA" id="ARBA00022723"/>
    </source>
</evidence>
<protein>
    <submittedName>
        <fullName evidence="8">ADP-ribosylation factor GTPase-activating protein 1-like</fullName>
    </submittedName>
</protein>
<dbReference type="PANTHER" id="PTHR46395">
    <property type="entry name" value="ADP-RIBOSYLATION FACTOR GTPASE-ACTIVATING PROTEIN 1"/>
    <property type="match status" value="1"/>
</dbReference>
<feature type="compositionally biased region" description="Gly residues" evidence="6">
    <location>
        <begin position="374"/>
        <end position="389"/>
    </location>
</feature>
<evidence type="ECO:0000256" key="5">
    <source>
        <dbReference type="PROSITE-ProRule" id="PRU00288"/>
    </source>
</evidence>
<feature type="region of interest" description="Disordered" evidence="6">
    <location>
        <begin position="359"/>
        <end position="412"/>
    </location>
</feature>
<dbReference type="GO" id="GO:0005096">
    <property type="term" value="F:GTPase activator activity"/>
    <property type="evidence" value="ECO:0007669"/>
    <property type="project" value="UniProtKB-KW"/>
</dbReference>
<feature type="compositionally biased region" description="Pro residues" evidence="6">
    <location>
        <begin position="450"/>
        <end position="459"/>
    </location>
</feature>
<dbReference type="InterPro" id="IPR037278">
    <property type="entry name" value="ARFGAP/RecO"/>
</dbReference>